<dbReference type="InterPro" id="IPR002298">
    <property type="entry name" value="DNA_polymerase_A"/>
</dbReference>
<evidence type="ECO:0000256" key="1">
    <source>
        <dbReference type="ARBA" id="ARBA00022705"/>
    </source>
</evidence>
<organism evidence="3 4">
    <name type="scientific">Prorocentrum cordatum</name>
    <dbReference type="NCBI Taxonomy" id="2364126"/>
    <lineage>
        <taxon>Eukaryota</taxon>
        <taxon>Sar</taxon>
        <taxon>Alveolata</taxon>
        <taxon>Dinophyceae</taxon>
        <taxon>Prorocentrales</taxon>
        <taxon>Prorocentraceae</taxon>
        <taxon>Prorocentrum</taxon>
    </lineage>
</organism>
<keyword evidence="1" id="KW-0235">DNA replication</keyword>
<name>A0ABN9R5R5_9DINO</name>
<gene>
    <name evidence="3" type="ORF">PCOR1329_LOCUS16741</name>
</gene>
<dbReference type="PANTHER" id="PTHR10133">
    <property type="entry name" value="DNA POLYMERASE I"/>
    <property type="match status" value="1"/>
</dbReference>
<dbReference type="EMBL" id="CAUYUJ010005147">
    <property type="protein sequence ID" value="CAK0812461.1"/>
    <property type="molecule type" value="Genomic_DNA"/>
</dbReference>
<dbReference type="PRINTS" id="PR00868">
    <property type="entry name" value="DNAPOLI"/>
</dbReference>
<evidence type="ECO:0000313" key="4">
    <source>
        <dbReference type="Proteomes" id="UP001189429"/>
    </source>
</evidence>
<dbReference type="Gene3D" id="1.10.150.20">
    <property type="entry name" value="5' to 3' exonuclease, C-terminal subdomain"/>
    <property type="match status" value="1"/>
</dbReference>
<proteinExistence type="predicted"/>
<dbReference type="InterPro" id="IPR043502">
    <property type="entry name" value="DNA/RNA_pol_sf"/>
</dbReference>
<keyword evidence="4" id="KW-1185">Reference proteome</keyword>
<dbReference type="SUPFAM" id="SSF56672">
    <property type="entry name" value="DNA/RNA polymerases"/>
    <property type="match status" value="1"/>
</dbReference>
<reference evidence="3" key="1">
    <citation type="submission" date="2023-10" db="EMBL/GenBank/DDBJ databases">
        <authorList>
            <person name="Chen Y."/>
            <person name="Shah S."/>
            <person name="Dougan E. K."/>
            <person name="Thang M."/>
            <person name="Chan C."/>
        </authorList>
    </citation>
    <scope>NUCLEOTIDE SEQUENCE [LARGE SCALE GENOMIC DNA]</scope>
</reference>
<dbReference type="PANTHER" id="PTHR10133:SF27">
    <property type="entry name" value="DNA POLYMERASE NU"/>
    <property type="match status" value="1"/>
</dbReference>
<protein>
    <recommendedName>
        <fullName evidence="2">DNA-directed DNA polymerase family A palm domain-containing protein</fullName>
    </recommendedName>
</protein>
<dbReference type="SMART" id="SM00482">
    <property type="entry name" value="POLAc"/>
    <property type="match status" value="1"/>
</dbReference>
<accession>A0ABN9R5R5</accession>
<dbReference type="InterPro" id="IPR001098">
    <property type="entry name" value="DNA-dir_DNA_pol_A_palm_dom"/>
</dbReference>
<evidence type="ECO:0000259" key="2">
    <source>
        <dbReference type="SMART" id="SM00482"/>
    </source>
</evidence>
<dbReference type="Pfam" id="PF00476">
    <property type="entry name" value="DNA_pol_A"/>
    <property type="match status" value="1"/>
</dbReference>
<dbReference type="Proteomes" id="UP001189429">
    <property type="component" value="Unassembled WGS sequence"/>
</dbReference>
<comment type="caution">
    <text evidence="3">The sequence shown here is derived from an EMBL/GenBank/DDBJ whole genome shotgun (WGS) entry which is preliminary data.</text>
</comment>
<feature type="domain" description="DNA-directed DNA polymerase family A palm" evidence="2">
    <location>
        <begin position="4"/>
        <end position="178"/>
    </location>
</feature>
<evidence type="ECO:0000313" key="3">
    <source>
        <dbReference type="EMBL" id="CAK0812461.1"/>
    </source>
</evidence>
<sequence length="218" mass="24387">MFPSVRAAIERGTVRLDKEGDSAGQPLPTVKEAFPLERGRAKTLNFAILYGKTAWGLSQDWGIELGAAQQIIDDWFEAYPEIRQWQARTQDEARQSGGVRTLLGRFRRLPAVRDVLSAQKRNHALRAAINTPVQGSAADIVTLAMLRLASCRYLLHEVGFHMVLQVHDEVVLEGPEARAEDALWQVRRLMEDPLPFGMAARLVVDARTAKNWHDAKPG</sequence>